<dbReference type="PhylomeDB" id="A0A060T5X7"/>
<name>A0A060T5X7_BLAAD</name>
<reference evidence="1" key="2">
    <citation type="submission" date="2014-06" db="EMBL/GenBank/DDBJ databases">
        <title>The complete genome of Blastobotrys (Arxula) adeninivorans LS3 - a yeast of biotechnological interest.</title>
        <authorList>
            <person name="Kunze G."/>
            <person name="Gaillardin C."/>
            <person name="Czernicka M."/>
            <person name="Durrens P."/>
            <person name="Martin T."/>
            <person name="Boer E."/>
            <person name="Gabaldon T."/>
            <person name="Cruz J."/>
            <person name="Talla E."/>
            <person name="Marck C."/>
            <person name="Goffeau A."/>
            <person name="Barbe V."/>
            <person name="Baret P."/>
            <person name="Baronian K."/>
            <person name="Beier S."/>
            <person name="Bleykasten C."/>
            <person name="Bode R."/>
            <person name="Casaregola S."/>
            <person name="Despons L."/>
            <person name="Fairhead C."/>
            <person name="Giersberg M."/>
            <person name="Gierski P."/>
            <person name="Hahnel U."/>
            <person name="Hartmann A."/>
            <person name="Jankowska D."/>
            <person name="Jubin C."/>
            <person name="Jung P."/>
            <person name="Lafontaine I."/>
            <person name="Leh-Louis V."/>
            <person name="Lemaire M."/>
            <person name="Marcet-Houben M."/>
            <person name="Mascher M."/>
            <person name="Morel G."/>
            <person name="Richard G.-F."/>
            <person name="Riechen J."/>
            <person name="Sacerdot C."/>
            <person name="Sarkar A."/>
            <person name="Savel G."/>
            <person name="Schacherer J."/>
            <person name="Sherman D."/>
            <person name="Straub M.-L."/>
            <person name="Stein N."/>
            <person name="Thierry A."/>
            <person name="Trautwein-Schult A."/>
            <person name="Westhof E."/>
            <person name="Worch S."/>
            <person name="Dujon B."/>
            <person name="Souciet J.-L."/>
            <person name="Wincker P."/>
            <person name="Scholz U."/>
            <person name="Neuveglise N."/>
        </authorList>
    </citation>
    <scope>NUCLEOTIDE SEQUENCE</scope>
    <source>
        <strain evidence="1">LS3</strain>
    </source>
</reference>
<gene>
    <name evidence="1" type="ORF">GNLVRS02_ARAD1B11264g</name>
</gene>
<dbReference type="PANTHER" id="PTHR13618:SF1">
    <property type="entry name" value="PROTEIN ROGDI HOMOLOG"/>
    <property type="match status" value="1"/>
</dbReference>
<accession>A0A060T5X7</accession>
<dbReference type="GO" id="GO:0043291">
    <property type="term" value="C:RAVE complex"/>
    <property type="evidence" value="ECO:0007669"/>
    <property type="project" value="TreeGrafter"/>
</dbReference>
<sequence length="233" mass="26177">MPGVDSGLEEQWLMEDISAQLSSVHSTLNNVACQLRDTEYKLVVSSSKSEALKGVVSRKGGQMEPDLTVRLNGQKVHIALEQDQEPVALHQAVDCINFIMVAQRTSGDIRVRVGSMLSLVRNARQALKQPNSTNIFPLRPQANEFNLPRNVVVDFYVKDSALVTEVRWLEYEDHSLSSIFSKRRDSIQYGGTRAIVHDHIRVESQDPNLISAITKLSALENQLEAMRRKLDII</sequence>
<dbReference type="InterPro" id="IPR028241">
    <property type="entry name" value="RAVE2/Rogdi"/>
</dbReference>
<evidence type="ECO:0000313" key="1">
    <source>
        <dbReference type="EMBL" id="CDP36363.1"/>
    </source>
</evidence>
<dbReference type="EMBL" id="HG937692">
    <property type="protein sequence ID" value="CDP36363.1"/>
    <property type="molecule type" value="Genomic_DNA"/>
</dbReference>
<dbReference type="Pfam" id="PF10259">
    <property type="entry name" value="Rogdi_lz"/>
    <property type="match status" value="2"/>
</dbReference>
<reference evidence="1" key="1">
    <citation type="submission" date="2014-02" db="EMBL/GenBank/DDBJ databases">
        <authorList>
            <person name="Genoscope - CEA"/>
        </authorList>
    </citation>
    <scope>NUCLEOTIDE SEQUENCE</scope>
    <source>
        <strain evidence="1">LS3</strain>
    </source>
</reference>
<organism evidence="1">
    <name type="scientific">Blastobotrys adeninivorans</name>
    <name type="common">Yeast</name>
    <name type="synonym">Arxula adeninivorans</name>
    <dbReference type="NCBI Taxonomy" id="409370"/>
    <lineage>
        <taxon>Eukaryota</taxon>
        <taxon>Fungi</taxon>
        <taxon>Dikarya</taxon>
        <taxon>Ascomycota</taxon>
        <taxon>Saccharomycotina</taxon>
        <taxon>Dipodascomycetes</taxon>
        <taxon>Dipodascales</taxon>
        <taxon>Trichomonascaceae</taxon>
        <taxon>Blastobotrys</taxon>
    </lineage>
</organism>
<dbReference type="AlphaFoldDB" id="A0A060T5X7"/>
<dbReference type="PANTHER" id="PTHR13618">
    <property type="entry name" value="LEUCINE ZIPPER CONTAINING TRANSCRIPTION FACTOR LZF1"/>
    <property type="match status" value="1"/>
</dbReference>
<proteinExistence type="predicted"/>
<protein>
    <submittedName>
        <fullName evidence="1">ARAD1B11264p</fullName>
    </submittedName>
</protein>